<reference evidence="10 11" key="1">
    <citation type="journal article" date="2010" name="BMC Genomics">
        <title>Unprecedented loss of ammonia assimilation capability in a urease-encoding bacterial mutualist.</title>
        <authorList>
            <person name="Williams L.E."/>
            <person name="Wernegreen J.J."/>
        </authorList>
    </citation>
    <scope>NUCLEOTIDE SEQUENCE [LARGE SCALE GENOMIC DNA]</scope>
    <source>
        <strain evidence="10 11">BVAF</strain>
    </source>
</reference>
<evidence type="ECO:0000313" key="11">
    <source>
        <dbReference type="Proteomes" id="UP000007464"/>
    </source>
</evidence>
<keyword evidence="3 8" id="KW-0819">tRNA processing</keyword>
<dbReference type="InterPro" id="IPR043129">
    <property type="entry name" value="ATPase_NBD"/>
</dbReference>
<accession>E8Q6M9</accession>
<comment type="cofactor">
    <cofactor evidence="8">
        <name>Fe(2+)</name>
        <dbReference type="ChEBI" id="CHEBI:29033"/>
    </cofactor>
    <text evidence="8">Binds 1 Fe(2+) ion per subunit.</text>
</comment>
<evidence type="ECO:0000256" key="8">
    <source>
        <dbReference type="HAMAP-Rule" id="MF_01445"/>
    </source>
</evidence>
<feature type="binding site" evidence="8">
    <location>
        <position position="194"/>
    </location>
    <ligand>
        <name>substrate</name>
    </ligand>
</feature>
<feature type="binding site" evidence="8">
    <location>
        <begin position="148"/>
        <end position="152"/>
    </location>
    <ligand>
        <name>substrate</name>
    </ligand>
</feature>
<dbReference type="FunFam" id="3.30.420.40:FF:000040">
    <property type="entry name" value="tRNA N6-adenosine threonylcarbamoyltransferase"/>
    <property type="match status" value="1"/>
</dbReference>
<feature type="binding site" evidence="8">
    <location>
        <position position="181"/>
    </location>
    <ligand>
        <name>substrate</name>
    </ligand>
</feature>
<feature type="binding site" evidence="8">
    <location>
        <position position="111"/>
    </location>
    <ligand>
        <name>Fe cation</name>
        <dbReference type="ChEBI" id="CHEBI:24875"/>
    </ligand>
</feature>
<dbReference type="FunFam" id="3.30.420.40:FF:000012">
    <property type="entry name" value="tRNA N6-adenosine threonylcarbamoyltransferase"/>
    <property type="match status" value="1"/>
</dbReference>
<keyword evidence="2 8" id="KW-0808">Transferase</keyword>
<evidence type="ECO:0000256" key="5">
    <source>
        <dbReference type="ARBA" id="ARBA00023004"/>
    </source>
</evidence>
<evidence type="ECO:0000256" key="6">
    <source>
        <dbReference type="ARBA" id="ARBA00023315"/>
    </source>
</evidence>
<evidence type="ECO:0000256" key="4">
    <source>
        <dbReference type="ARBA" id="ARBA00022723"/>
    </source>
</evidence>
<dbReference type="STRING" id="859654.BVAF_059"/>
<comment type="function">
    <text evidence="8">Required for the formation of a threonylcarbamoyl group on adenosine at position 37 (t(6)A37) in tRNAs that read codons beginning with adenine. Is involved in the transfer of the threonylcarbamoyl moiety of threonylcarbamoyl-AMP (TC-AMP) to the N6 group of A37, together with TsaE and TsaB. TsaD likely plays a direct catalytic role in this reaction.</text>
</comment>
<dbReference type="GO" id="GO:0005506">
    <property type="term" value="F:iron ion binding"/>
    <property type="evidence" value="ECO:0007669"/>
    <property type="project" value="UniProtKB-UniRule"/>
</dbReference>
<dbReference type="GO" id="GO:0061711">
    <property type="term" value="F:tRNA N(6)-L-threonylcarbamoyladenine synthase activity"/>
    <property type="evidence" value="ECO:0007669"/>
    <property type="project" value="UniProtKB-EC"/>
</dbReference>
<dbReference type="InterPro" id="IPR017860">
    <property type="entry name" value="Peptidase_M22_CS"/>
</dbReference>
<keyword evidence="5 8" id="KW-0408">Iron</keyword>
<dbReference type="PANTHER" id="PTHR11735">
    <property type="entry name" value="TRNA N6-ADENOSINE THREONYLCARBAMOYLTRANSFERASE"/>
    <property type="match status" value="1"/>
</dbReference>
<dbReference type="EC" id="2.3.1.234" evidence="8"/>
<dbReference type="Proteomes" id="UP000007464">
    <property type="component" value="Chromosome"/>
</dbReference>
<dbReference type="InterPro" id="IPR022450">
    <property type="entry name" value="TsaD"/>
</dbReference>
<evidence type="ECO:0000256" key="3">
    <source>
        <dbReference type="ARBA" id="ARBA00022694"/>
    </source>
</evidence>
<keyword evidence="11" id="KW-1185">Reference proteome</keyword>
<dbReference type="GO" id="GO:0005737">
    <property type="term" value="C:cytoplasm"/>
    <property type="evidence" value="ECO:0007669"/>
    <property type="project" value="UniProtKB-SubCell"/>
</dbReference>
<feature type="binding site" evidence="8">
    <location>
        <position position="316"/>
    </location>
    <ligand>
        <name>Fe cation</name>
        <dbReference type="ChEBI" id="CHEBI:24875"/>
    </ligand>
</feature>
<keyword evidence="6 8" id="KW-0012">Acyltransferase</keyword>
<proteinExistence type="inferred from homology"/>
<dbReference type="OrthoDB" id="9806197at2"/>
<dbReference type="GO" id="GO:0002949">
    <property type="term" value="P:tRNA threonylcarbamoyladenosine modification"/>
    <property type="evidence" value="ECO:0007669"/>
    <property type="project" value="UniProtKB-UniRule"/>
</dbReference>
<dbReference type="HOGENOM" id="CLU_023208_0_0_6"/>
<dbReference type="HAMAP" id="MF_01445">
    <property type="entry name" value="TsaD"/>
    <property type="match status" value="1"/>
</dbReference>
<dbReference type="InterPro" id="IPR017861">
    <property type="entry name" value="KAE1/TsaD"/>
</dbReference>
<dbReference type="KEGG" id="bva:BVAF_059"/>
<evidence type="ECO:0000256" key="7">
    <source>
        <dbReference type="ARBA" id="ARBA00048117"/>
    </source>
</evidence>
<organism evidence="10 11">
    <name type="scientific">Blochmanniella vafra (strain BVAF)</name>
    <dbReference type="NCBI Taxonomy" id="859654"/>
    <lineage>
        <taxon>Bacteria</taxon>
        <taxon>Pseudomonadati</taxon>
        <taxon>Pseudomonadota</taxon>
        <taxon>Gammaproteobacteria</taxon>
        <taxon>Enterobacterales</taxon>
        <taxon>Enterobacteriaceae</taxon>
        <taxon>ant endosymbionts</taxon>
        <taxon>Candidatus Blochmanniella</taxon>
    </lineage>
</organism>
<dbReference type="PRINTS" id="PR00789">
    <property type="entry name" value="OSIALOPTASE"/>
</dbReference>
<comment type="catalytic activity">
    <reaction evidence="7 8">
        <text>L-threonylcarbamoyladenylate + adenosine(37) in tRNA = N(6)-L-threonylcarbamoyladenosine(37) in tRNA + AMP + H(+)</text>
        <dbReference type="Rhea" id="RHEA:37059"/>
        <dbReference type="Rhea" id="RHEA-COMP:10162"/>
        <dbReference type="Rhea" id="RHEA-COMP:10163"/>
        <dbReference type="ChEBI" id="CHEBI:15378"/>
        <dbReference type="ChEBI" id="CHEBI:73682"/>
        <dbReference type="ChEBI" id="CHEBI:74411"/>
        <dbReference type="ChEBI" id="CHEBI:74418"/>
        <dbReference type="ChEBI" id="CHEBI:456215"/>
        <dbReference type="EC" id="2.3.1.234"/>
    </reaction>
</comment>
<dbReference type="NCBIfam" id="TIGR00329">
    <property type="entry name" value="gcp_kae1"/>
    <property type="match status" value="1"/>
</dbReference>
<evidence type="ECO:0000259" key="9">
    <source>
        <dbReference type="Pfam" id="PF00814"/>
    </source>
</evidence>
<evidence type="ECO:0000256" key="1">
    <source>
        <dbReference type="ARBA" id="ARBA00022490"/>
    </source>
</evidence>
<feature type="binding site" evidence="8">
    <location>
        <position position="115"/>
    </location>
    <ligand>
        <name>Fe cation</name>
        <dbReference type="ChEBI" id="CHEBI:24875"/>
    </ligand>
</feature>
<dbReference type="Gene3D" id="3.30.420.40">
    <property type="match status" value="2"/>
</dbReference>
<feature type="binding site" evidence="8">
    <location>
        <position position="287"/>
    </location>
    <ligand>
        <name>substrate</name>
    </ligand>
</feature>
<dbReference type="Pfam" id="PF00814">
    <property type="entry name" value="TsaD"/>
    <property type="match status" value="1"/>
</dbReference>
<comment type="subcellular location">
    <subcellularLocation>
        <location evidence="8">Cytoplasm</location>
    </subcellularLocation>
</comment>
<dbReference type="SUPFAM" id="SSF53067">
    <property type="entry name" value="Actin-like ATPase domain"/>
    <property type="match status" value="2"/>
</dbReference>
<comment type="caution">
    <text evidence="8">Lacks conserved residue(s) required for the propagation of feature annotation.</text>
</comment>
<comment type="similarity">
    <text evidence="8">Belongs to the KAE1 / TsaD family.</text>
</comment>
<gene>
    <name evidence="8" type="primary">tsaD</name>
    <name evidence="10" type="synonym">gcp</name>
    <name evidence="10" type="ordered locus">BVAF_059</name>
</gene>
<dbReference type="RefSeq" id="WP_013516395.1">
    <property type="nucleotide sequence ID" value="NC_014909.2"/>
</dbReference>
<evidence type="ECO:0000313" key="10">
    <source>
        <dbReference type="EMBL" id="ADV33470.1"/>
    </source>
</evidence>
<keyword evidence="1 8" id="KW-0963">Cytoplasm</keyword>
<dbReference type="CDD" id="cd24133">
    <property type="entry name" value="ASKHA_NBD_TsaD_bac"/>
    <property type="match status" value="1"/>
</dbReference>
<keyword evidence="4 8" id="KW-0479">Metal-binding</keyword>
<dbReference type="EMBL" id="CP002189">
    <property type="protein sequence ID" value="ADV33470.1"/>
    <property type="molecule type" value="Genomic_DNA"/>
</dbReference>
<feature type="domain" description="Gcp-like" evidence="9">
    <location>
        <begin position="24"/>
        <end position="322"/>
    </location>
</feature>
<evidence type="ECO:0000256" key="2">
    <source>
        <dbReference type="ARBA" id="ARBA00022679"/>
    </source>
</evidence>
<sequence>MRVLGIETSCDETGVAVYDQNEGLLINKIYSQSLLHSHYGGVVPELAARDHTLRIIPLIVSALRETGLTSSDINGIAYTAGPGLIGSLLVGSAVACALAYAWNIPIIDIHHMEAHLLAPMLNQKNISFDSGFYSNCTDVIKFPFIALLVSGGHTQLVMVKKIGEYKILGESIDDAVGEVFDKIAVLLGLQYPGGAALSVMARNGIKGRYIFPKPMIHKPGLNFSFSGLKTAVSRVILSLKTNDNQVKADIACGFECAAIETLTIKCYRALKQTQIKNLVISGGVSANLVLRSYLSNMLESMQGTLLYPPKLEFCTDNGAMVACAGLIRLKSGLAHTNLSILVKPRWSLESLPKVEI</sequence>
<dbReference type="AlphaFoldDB" id="E8Q6M9"/>
<dbReference type="PANTHER" id="PTHR11735:SF6">
    <property type="entry name" value="TRNA N6-ADENOSINE THREONYLCARBAMOYLTRANSFERASE, MITOCHONDRIAL"/>
    <property type="match status" value="1"/>
</dbReference>
<dbReference type="InterPro" id="IPR000905">
    <property type="entry name" value="Gcp-like_dom"/>
</dbReference>
<dbReference type="PROSITE" id="PS01016">
    <property type="entry name" value="GLYCOPROTEASE"/>
    <property type="match status" value="1"/>
</dbReference>
<protein>
    <recommendedName>
        <fullName evidence="8">tRNA N6-adenosine threonylcarbamoyltransferase</fullName>
        <ecNumber evidence="8">2.3.1.234</ecNumber>
    </recommendedName>
    <alternativeName>
        <fullName evidence="8">N6-L-threonylcarbamoyladenine synthase</fullName>
        <shortName evidence="8">t(6)A synthase</shortName>
    </alternativeName>
    <alternativeName>
        <fullName evidence="8">t(6)A37 threonylcarbamoyladenosine biosynthesis protein TsaD</fullName>
    </alternativeName>
    <alternativeName>
        <fullName evidence="8">tRNA threonylcarbamoyladenosine biosynthesis protein TsaD</fullName>
    </alternativeName>
</protein>
<name>E8Q6M9_BLOVB</name>
<dbReference type="NCBIfam" id="TIGR03723">
    <property type="entry name" value="T6A_TsaD_YgjD"/>
    <property type="match status" value="1"/>
</dbReference>